<evidence type="ECO:0000256" key="1">
    <source>
        <dbReference type="SAM" id="MobiDB-lite"/>
    </source>
</evidence>
<keyword evidence="3" id="KW-1185">Reference proteome</keyword>
<evidence type="ECO:0000313" key="3">
    <source>
        <dbReference type="Proteomes" id="UP001604277"/>
    </source>
</evidence>
<name>A0ABD1NZ05_9LAMI</name>
<organism evidence="2 3">
    <name type="scientific">Forsythia ovata</name>
    <dbReference type="NCBI Taxonomy" id="205694"/>
    <lineage>
        <taxon>Eukaryota</taxon>
        <taxon>Viridiplantae</taxon>
        <taxon>Streptophyta</taxon>
        <taxon>Embryophyta</taxon>
        <taxon>Tracheophyta</taxon>
        <taxon>Spermatophyta</taxon>
        <taxon>Magnoliopsida</taxon>
        <taxon>eudicotyledons</taxon>
        <taxon>Gunneridae</taxon>
        <taxon>Pentapetalae</taxon>
        <taxon>asterids</taxon>
        <taxon>lamiids</taxon>
        <taxon>Lamiales</taxon>
        <taxon>Oleaceae</taxon>
        <taxon>Forsythieae</taxon>
        <taxon>Forsythia</taxon>
    </lineage>
</organism>
<proteinExistence type="predicted"/>
<evidence type="ECO:0000313" key="2">
    <source>
        <dbReference type="EMBL" id="KAL2456850.1"/>
    </source>
</evidence>
<dbReference type="Proteomes" id="UP001604277">
    <property type="component" value="Unassembled WGS sequence"/>
</dbReference>
<dbReference type="AlphaFoldDB" id="A0ABD1NZ05"/>
<sequence>MKLGSVEEYSQDSDNRHVPKRSAPFFEGHELRSIRVRVDSSKHTQKNVEIEIRILITSDPPRRSQHDAKKNYRALLEYKLDLYAYGVESMSVLIALTNKWLTFEHLGVNLLDFDRFLAPRWELEHGAE</sequence>
<dbReference type="EMBL" id="JBFOLJ010000051">
    <property type="protein sequence ID" value="KAL2456850.1"/>
    <property type="molecule type" value="Genomic_DNA"/>
</dbReference>
<comment type="caution">
    <text evidence="2">The sequence shown here is derived from an EMBL/GenBank/DDBJ whole genome shotgun (WGS) entry which is preliminary data.</text>
</comment>
<accession>A0ABD1NZ05</accession>
<protein>
    <submittedName>
        <fullName evidence="2">Uncharacterized protein</fullName>
    </submittedName>
</protein>
<reference evidence="3" key="1">
    <citation type="submission" date="2024-07" db="EMBL/GenBank/DDBJ databases">
        <title>Two chromosome-level genome assemblies of Korean endemic species Abeliophyllum distichum and Forsythia ovata (Oleaceae).</title>
        <authorList>
            <person name="Jang H."/>
        </authorList>
    </citation>
    <scope>NUCLEOTIDE SEQUENCE [LARGE SCALE GENOMIC DNA]</scope>
</reference>
<feature type="region of interest" description="Disordered" evidence="1">
    <location>
        <begin position="1"/>
        <end position="21"/>
    </location>
</feature>
<gene>
    <name evidence="2" type="ORF">Fot_56652</name>
</gene>